<keyword evidence="4" id="KW-1185">Reference proteome</keyword>
<sequence>MPSIDIKAEVTGKVWKLEAAIGASLAAGDTVMILESMKMEIPVEAPKAGRLAAVTVAEGDSVKEGQVLARLEV</sequence>
<feature type="domain" description="Lipoyl-binding" evidence="2">
    <location>
        <begin position="1"/>
        <end position="72"/>
    </location>
</feature>
<evidence type="ECO:0000313" key="3">
    <source>
        <dbReference type="EMBL" id="QDO99204.1"/>
    </source>
</evidence>
<dbReference type="Pfam" id="PF00364">
    <property type="entry name" value="Biotin_lipoyl"/>
    <property type="match status" value="1"/>
</dbReference>
<dbReference type="SUPFAM" id="SSF51230">
    <property type="entry name" value="Single hybrid motif"/>
    <property type="match status" value="1"/>
</dbReference>
<dbReference type="RefSeq" id="WP_144258200.1">
    <property type="nucleotide sequence ID" value="NZ_CP041636.1"/>
</dbReference>
<dbReference type="Proteomes" id="UP000317496">
    <property type="component" value="Chromosome"/>
</dbReference>
<accession>A0A516H5Y3</accession>
<reference evidence="3 4" key="1">
    <citation type="submission" date="2019-07" db="EMBL/GenBank/DDBJ databases">
        <title>Genome sequencing for Ferrovibrio sp. K5.</title>
        <authorList>
            <person name="Park S.-J."/>
        </authorList>
    </citation>
    <scope>NUCLEOTIDE SEQUENCE [LARGE SCALE GENOMIC DNA]</scope>
    <source>
        <strain evidence="3 4">K5</strain>
    </source>
</reference>
<proteinExistence type="predicted"/>
<dbReference type="CDD" id="cd06850">
    <property type="entry name" value="biotinyl_domain"/>
    <property type="match status" value="1"/>
</dbReference>
<evidence type="ECO:0000256" key="1">
    <source>
        <dbReference type="ARBA" id="ARBA00023267"/>
    </source>
</evidence>
<dbReference type="KEGG" id="fer:FNB15_18835"/>
<name>A0A516H5Y3_9PROT</name>
<dbReference type="EMBL" id="CP041636">
    <property type="protein sequence ID" value="QDO99204.1"/>
    <property type="molecule type" value="Genomic_DNA"/>
</dbReference>
<dbReference type="NCBIfam" id="NF004547">
    <property type="entry name" value="PRK05889.1"/>
    <property type="match status" value="1"/>
</dbReference>
<dbReference type="PANTHER" id="PTHR45266">
    <property type="entry name" value="OXALOACETATE DECARBOXYLASE ALPHA CHAIN"/>
    <property type="match status" value="1"/>
</dbReference>
<dbReference type="PROSITE" id="PS50968">
    <property type="entry name" value="BIOTINYL_LIPOYL"/>
    <property type="match status" value="1"/>
</dbReference>
<gene>
    <name evidence="3" type="ORF">FNB15_18835</name>
</gene>
<dbReference type="InterPro" id="IPR011053">
    <property type="entry name" value="Single_hybrid_motif"/>
</dbReference>
<dbReference type="InterPro" id="IPR050709">
    <property type="entry name" value="Biotin_Carboxyl_Carrier/Decarb"/>
</dbReference>
<dbReference type="PANTHER" id="PTHR45266:SF3">
    <property type="entry name" value="OXALOACETATE DECARBOXYLASE ALPHA CHAIN"/>
    <property type="match status" value="1"/>
</dbReference>
<keyword evidence="1" id="KW-0092">Biotin</keyword>
<dbReference type="AlphaFoldDB" id="A0A516H5Y3"/>
<evidence type="ECO:0000313" key="4">
    <source>
        <dbReference type="Proteomes" id="UP000317496"/>
    </source>
</evidence>
<dbReference type="Gene3D" id="2.40.50.100">
    <property type="match status" value="1"/>
</dbReference>
<organism evidence="3 4">
    <name type="scientific">Ferrovibrio terrae</name>
    <dbReference type="NCBI Taxonomy" id="2594003"/>
    <lineage>
        <taxon>Bacteria</taxon>
        <taxon>Pseudomonadati</taxon>
        <taxon>Pseudomonadota</taxon>
        <taxon>Alphaproteobacteria</taxon>
        <taxon>Rhodospirillales</taxon>
        <taxon>Rhodospirillaceae</taxon>
        <taxon>Ferrovibrio</taxon>
    </lineage>
</organism>
<evidence type="ECO:0000259" key="2">
    <source>
        <dbReference type="PROSITE" id="PS50968"/>
    </source>
</evidence>
<protein>
    <submittedName>
        <fullName evidence="3">Biotin/lipoyl-binding carrier protein</fullName>
    </submittedName>
</protein>
<dbReference type="InterPro" id="IPR000089">
    <property type="entry name" value="Biotin_lipoyl"/>
</dbReference>
<dbReference type="OrthoDB" id="163546at2"/>